<reference evidence="2" key="2">
    <citation type="journal article" date="2011" name="Microb. Ecol.">
        <title>Taxonomic and Functional Metagenomic Profiling of the Microbial Community in the Anoxic Sediment of a Sub-saline Shallow Lake (Laguna de Carrizo, Central Spain).</title>
        <authorList>
            <person name="Ferrer M."/>
            <person name="Guazzaroni M.E."/>
            <person name="Richter M."/>
            <person name="Garcia-Salamanca A."/>
            <person name="Yarza P."/>
            <person name="Suarez-Suarez A."/>
            <person name="Solano J."/>
            <person name="Alcaide M."/>
            <person name="van Dillewijn P."/>
            <person name="Molina-Henares M.A."/>
            <person name="Lopez-Cortes N."/>
            <person name="Al-Ramahi Y."/>
            <person name="Guerrero C."/>
            <person name="Acosta A."/>
            <person name="de Eugenio L.I."/>
            <person name="Martinez V."/>
            <person name="Marques S."/>
            <person name="Rojo F."/>
            <person name="Santero E."/>
            <person name="Genilloud O."/>
            <person name="Perez-Perez J."/>
            <person name="Rossello-Mora R."/>
            <person name="Ramos J.L."/>
        </authorList>
    </citation>
    <scope>NUCLEOTIDE SEQUENCE</scope>
</reference>
<accession>D9PN35</accession>
<dbReference type="EMBL" id="ADZX01000913">
    <property type="protein sequence ID" value="EFK95030.1"/>
    <property type="molecule type" value="Genomic_DNA"/>
</dbReference>
<keyword evidence="1" id="KW-0472">Membrane</keyword>
<keyword evidence="1" id="KW-0812">Transmembrane</keyword>
<feature type="transmembrane region" description="Helical" evidence="1">
    <location>
        <begin position="30"/>
        <end position="52"/>
    </location>
</feature>
<dbReference type="GO" id="GO:0042910">
    <property type="term" value="F:xenobiotic transmembrane transporter activity"/>
    <property type="evidence" value="ECO:0007669"/>
    <property type="project" value="TreeGrafter"/>
</dbReference>
<dbReference type="SUPFAM" id="SSF82866">
    <property type="entry name" value="Multidrug efflux transporter AcrB transmembrane domain"/>
    <property type="match status" value="1"/>
</dbReference>
<keyword evidence="1" id="KW-1133">Transmembrane helix</keyword>
<dbReference type="PANTHER" id="PTHR32063">
    <property type="match status" value="1"/>
</dbReference>
<name>D9PN35_9ZZZZ</name>
<dbReference type="InterPro" id="IPR001036">
    <property type="entry name" value="Acrflvin-R"/>
</dbReference>
<comment type="caution">
    <text evidence="2">The sequence shown here is derived from an EMBL/GenBank/DDBJ whole genome shotgun (WGS) entry which is preliminary data.</text>
</comment>
<feature type="transmembrane region" description="Helical" evidence="1">
    <location>
        <begin position="58"/>
        <end position="84"/>
    </location>
</feature>
<evidence type="ECO:0000313" key="2">
    <source>
        <dbReference type="EMBL" id="EFK95030.1"/>
    </source>
</evidence>
<organism evidence="2">
    <name type="scientific">sediment metagenome</name>
    <dbReference type="NCBI Taxonomy" id="749907"/>
    <lineage>
        <taxon>unclassified sequences</taxon>
        <taxon>metagenomes</taxon>
        <taxon>ecological metagenomes</taxon>
    </lineage>
</organism>
<reference evidence="2" key="1">
    <citation type="submission" date="2010-07" db="EMBL/GenBank/DDBJ databases">
        <authorList>
            <consortium name="CONSOLIDER consortium CSD2007-00005"/>
            <person name="Guazzaroni M.-E."/>
            <person name="Richter M."/>
            <person name="Garcia-Salamanca A."/>
            <person name="Yarza P."/>
            <person name="Ferrer M."/>
        </authorList>
    </citation>
    <scope>NUCLEOTIDE SEQUENCE</scope>
</reference>
<dbReference type="AlphaFoldDB" id="D9PN35"/>
<sequence length="103" mass="10819">MVEFANKLQLRGLSKREAVREAALTRFRPILMTTGSTIAGYFPLVLVTGAGAAARNAIGLVLVGGMTIGTVFTLFVVPSVYMLVARDHAKSAKPAVAAVKTTV</sequence>
<dbReference type="GO" id="GO:0005886">
    <property type="term" value="C:plasma membrane"/>
    <property type="evidence" value="ECO:0007669"/>
    <property type="project" value="TreeGrafter"/>
</dbReference>
<dbReference type="Gene3D" id="1.20.1640.10">
    <property type="entry name" value="Multidrug efflux transporter AcrB transmembrane domain"/>
    <property type="match status" value="1"/>
</dbReference>
<gene>
    <name evidence="2" type="ORF">LDC_2964</name>
</gene>
<dbReference type="PANTHER" id="PTHR32063:SF14">
    <property type="entry name" value="BLL4319 PROTEIN"/>
    <property type="match status" value="1"/>
</dbReference>
<protein>
    <submittedName>
        <fullName evidence="2">Acriflavin resistance protein</fullName>
    </submittedName>
</protein>
<evidence type="ECO:0000256" key="1">
    <source>
        <dbReference type="SAM" id="Phobius"/>
    </source>
</evidence>
<proteinExistence type="predicted"/>
<dbReference type="Pfam" id="PF00873">
    <property type="entry name" value="ACR_tran"/>
    <property type="match status" value="1"/>
</dbReference>